<organism evidence="16 17">
    <name type="scientific">Tribonema minus</name>
    <dbReference type="NCBI Taxonomy" id="303371"/>
    <lineage>
        <taxon>Eukaryota</taxon>
        <taxon>Sar</taxon>
        <taxon>Stramenopiles</taxon>
        <taxon>Ochrophyta</taxon>
        <taxon>PX clade</taxon>
        <taxon>Xanthophyceae</taxon>
        <taxon>Tribonematales</taxon>
        <taxon>Tribonemataceae</taxon>
        <taxon>Tribonema</taxon>
    </lineage>
</organism>
<accession>A0A835Z675</accession>
<evidence type="ECO:0000256" key="14">
    <source>
        <dbReference type="RuleBase" id="RU000304"/>
    </source>
</evidence>
<evidence type="ECO:0000256" key="2">
    <source>
        <dbReference type="ARBA" id="ARBA00012513"/>
    </source>
</evidence>
<dbReference type="PROSITE" id="PS50011">
    <property type="entry name" value="PROTEIN_KINASE_DOM"/>
    <property type="match status" value="1"/>
</dbReference>
<keyword evidence="6 13" id="KW-0547">Nucleotide-binding</keyword>
<protein>
    <recommendedName>
        <fullName evidence="2">non-specific serine/threonine protein kinase</fullName>
        <ecNumber evidence="2">2.7.11.1</ecNumber>
    </recommendedName>
    <alternativeName>
        <fullName evidence="12">Fused homolog</fullName>
    </alternativeName>
</protein>
<dbReference type="Proteomes" id="UP000664859">
    <property type="component" value="Unassembled WGS sequence"/>
</dbReference>
<proteinExistence type="inferred from homology"/>
<dbReference type="InterPro" id="IPR011009">
    <property type="entry name" value="Kinase-like_dom_sf"/>
</dbReference>
<dbReference type="OrthoDB" id="266718at2759"/>
<keyword evidence="4 14" id="KW-0723">Serine/threonine-protein kinase</keyword>
<keyword evidence="8 13" id="KW-0067">ATP-binding</keyword>
<dbReference type="PANTHER" id="PTHR22983">
    <property type="entry name" value="PROTEIN KINASE RELATED"/>
    <property type="match status" value="1"/>
</dbReference>
<dbReference type="PROSITE" id="PS00107">
    <property type="entry name" value="PROTEIN_KINASE_ATP"/>
    <property type="match status" value="1"/>
</dbReference>
<dbReference type="GO" id="GO:0005524">
    <property type="term" value="F:ATP binding"/>
    <property type="evidence" value="ECO:0007669"/>
    <property type="project" value="UniProtKB-UniRule"/>
</dbReference>
<evidence type="ECO:0000256" key="13">
    <source>
        <dbReference type="PROSITE-ProRule" id="PRU10141"/>
    </source>
</evidence>
<name>A0A835Z675_9STRA</name>
<evidence type="ECO:0000256" key="6">
    <source>
        <dbReference type="ARBA" id="ARBA00022741"/>
    </source>
</evidence>
<comment type="catalytic activity">
    <reaction evidence="11">
        <text>L-seryl-[protein] + ATP = O-phospho-L-seryl-[protein] + ADP + H(+)</text>
        <dbReference type="Rhea" id="RHEA:17989"/>
        <dbReference type="Rhea" id="RHEA-COMP:9863"/>
        <dbReference type="Rhea" id="RHEA-COMP:11604"/>
        <dbReference type="ChEBI" id="CHEBI:15378"/>
        <dbReference type="ChEBI" id="CHEBI:29999"/>
        <dbReference type="ChEBI" id="CHEBI:30616"/>
        <dbReference type="ChEBI" id="CHEBI:83421"/>
        <dbReference type="ChEBI" id="CHEBI:456216"/>
        <dbReference type="EC" id="2.7.11.1"/>
    </reaction>
</comment>
<dbReference type="EC" id="2.7.11.1" evidence="2"/>
<dbReference type="Pfam" id="PF00069">
    <property type="entry name" value="Pkinase"/>
    <property type="match status" value="1"/>
</dbReference>
<gene>
    <name evidence="16" type="ORF">JKP88DRAFT_260145</name>
</gene>
<evidence type="ECO:0000256" key="11">
    <source>
        <dbReference type="ARBA" id="ARBA00048679"/>
    </source>
</evidence>
<keyword evidence="9" id="KW-0206">Cytoskeleton</keyword>
<feature type="domain" description="Protein kinase" evidence="15">
    <location>
        <begin position="17"/>
        <end position="267"/>
    </location>
</feature>
<evidence type="ECO:0000256" key="3">
    <source>
        <dbReference type="ARBA" id="ARBA00022490"/>
    </source>
</evidence>
<keyword evidence="5" id="KW-0808">Transferase</keyword>
<evidence type="ECO:0000256" key="7">
    <source>
        <dbReference type="ARBA" id="ARBA00022777"/>
    </source>
</evidence>
<evidence type="ECO:0000256" key="9">
    <source>
        <dbReference type="ARBA" id="ARBA00023212"/>
    </source>
</evidence>
<dbReference type="SMART" id="SM00220">
    <property type="entry name" value="S_TKc"/>
    <property type="match status" value="1"/>
</dbReference>
<dbReference type="InterPro" id="IPR000719">
    <property type="entry name" value="Prot_kinase_dom"/>
</dbReference>
<evidence type="ECO:0000256" key="10">
    <source>
        <dbReference type="ARBA" id="ARBA00047899"/>
    </source>
</evidence>
<comment type="catalytic activity">
    <reaction evidence="10">
        <text>L-threonyl-[protein] + ATP = O-phospho-L-threonyl-[protein] + ADP + H(+)</text>
        <dbReference type="Rhea" id="RHEA:46608"/>
        <dbReference type="Rhea" id="RHEA-COMP:11060"/>
        <dbReference type="Rhea" id="RHEA-COMP:11605"/>
        <dbReference type="ChEBI" id="CHEBI:15378"/>
        <dbReference type="ChEBI" id="CHEBI:30013"/>
        <dbReference type="ChEBI" id="CHEBI:30616"/>
        <dbReference type="ChEBI" id="CHEBI:61977"/>
        <dbReference type="ChEBI" id="CHEBI:456216"/>
        <dbReference type="EC" id="2.7.11.1"/>
    </reaction>
</comment>
<dbReference type="GO" id="GO:0005737">
    <property type="term" value="C:cytoplasm"/>
    <property type="evidence" value="ECO:0007669"/>
    <property type="project" value="TreeGrafter"/>
</dbReference>
<dbReference type="CDD" id="cd14002">
    <property type="entry name" value="STKc_STK36"/>
    <property type="match status" value="1"/>
</dbReference>
<comment type="similarity">
    <text evidence="14">Belongs to the protein kinase superfamily.</text>
</comment>
<evidence type="ECO:0000256" key="8">
    <source>
        <dbReference type="ARBA" id="ARBA00022840"/>
    </source>
</evidence>
<evidence type="ECO:0000256" key="12">
    <source>
        <dbReference type="ARBA" id="ARBA00075375"/>
    </source>
</evidence>
<dbReference type="SUPFAM" id="SSF56112">
    <property type="entry name" value="Protein kinase-like (PK-like)"/>
    <property type="match status" value="1"/>
</dbReference>
<dbReference type="GO" id="GO:0005856">
    <property type="term" value="C:cytoskeleton"/>
    <property type="evidence" value="ECO:0007669"/>
    <property type="project" value="UniProtKB-SubCell"/>
</dbReference>
<feature type="binding site" evidence="13">
    <location>
        <position position="46"/>
    </location>
    <ligand>
        <name>ATP</name>
        <dbReference type="ChEBI" id="CHEBI:30616"/>
    </ligand>
</feature>
<reference evidence="16" key="1">
    <citation type="submission" date="2021-02" db="EMBL/GenBank/DDBJ databases">
        <title>First Annotated Genome of the Yellow-green Alga Tribonema minus.</title>
        <authorList>
            <person name="Mahan K.M."/>
        </authorList>
    </citation>
    <scope>NUCLEOTIDE SEQUENCE</scope>
    <source>
        <strain evidence="16">UTEX B ZZ1240</strain>
    </source>
</reference>
<sequence length="327" mass="37010">MPASGATSTQQDPISQYHILERIGEGSFGKVHKGRRKHTGQTVALKFISKHGKSQKDLKSLRQEIAILRTLNHENIILMFDAFETDRDFCVVTEFAQGELFQILQDDHSLPEPQVQNIAKQLVKALNYLHSHRVIHRDMKPQNILIGAHGRVKLCDFGFARAMSSNTVVLTSIKGTPLYMAPELVKEQPYDHTVDLWSLGVILYELFVGKPPFYTTSIYALINLIVRDAVKYPPSMSAHFRAFLQGVLRKDPRRRLAWPELLHHPFVRETEEDRARVVTEDAHYTSGGGAGPPRFRLERSVLCHNNTSSAMYCTSIVDVLAITTLQV</sequence>
<dbReference type="Gene3D" id="1.10.510.10">
    <property type="entry name" value="Transferase(Phosphotransferase) domain 1"/>
    <property type="match status" value="1"/>
</dbReference>
<dbReference type="PROSITE" id="PS00108">
    <property type="entry name" value="PROTEIN_KINASE_ST"/>
    <property type="match status" value="1"/>
</dbReference>
<keyword evidence="3" id="KW-0963">Cytoplasm</keyword>
<dbReference type="GO" id="GO:0004674">
    <property type="term" value="F:protein serine/threonine kinase activity"/>
    <property type="evidence" value="ECO:0007669"/>
    <property type="project" value="UniProtKB-KW"/>
</dbReference>
<dbReference type="PANTHER" id="PTHR22983:SF6">
    <property type="entry name" value="SERINE_THREONINE-PROTEIN KINASE 36"/>
    <property type="match status" value="1"/>
</dbReference>
<evidence type="ECO:0000256" key="4">
    <source>
        <dbReference type="ARBA" id="ARBA00022527"/>
    </source>
</evidence>
<evidence type="ECO:0000313" key="16">
    <source>
        <dbReference type="EMBL" id="KAG5188417.1"/>
    </source>
</evidence>
<comment type="subcellular location">
    <subcellularLocation>
        <location evidence="1">Cytoplasm</location>
        <location evidence="1">Cytoskeleton</location>
    </subcellularLocation>
</comment>
<dbReference type="FunFam" id="1.10.510.10:FF:000292">
    <property type="entry name" value="Serine/threonine-protein kinase 36"/>
    <property type="match status" value="1"/>
</dbReference>
<dbReference type="InterPro" id="IPR008271">
    <property type="entry name" value="Ser/Thr_kinase_AS"/>
</dbReference>
<keyword evidence="17" id="KW-1185">Reference proteome</keyword>
<evidence type="ECO:0000313" key="17">
    <source>
        <dbReference type="Proteomes" id="UP000664859"/>
    </source>
</evidence>
<evidence type="ECO:0000256" key="5">
    <source>
        <dbReference type="ARBA" id="ARBA00022679"/>
    </source>
</evidence>
<evidence type="ECO:0000259" key="15">
    <source>
        <dbReference type="PROSITE" id="PS50011"/>
    </source>
</evidence>
<keyword evidence="7 16" id="KW-0418">Kinase</keyword>
<dbReference type="AlphaFoldDB" id="A0A835Z675"/>
<dbReference type="InterPro" id="IPR017441">
    <property type="entry name" value="Protein_kinase_ATP_BS"/>
</dbReference>
<comment type="caution">
    <text evidence="16">The sequence shown here is derived from an EMBL/GenBank/DDBJ whole genome shotgun (WGS) entry which is preliminary data.</text>
</comment>
<dbReference type="FunFam" id="3.30.200.20:FF:000042">
    <property type="entry name" value="Aurora kinase A"/>
    <property type="match status" value="1"/>
</dbReference>
<evidence type="ECO:0000256" key="1">
    <source>
        <dbReference type="ARBA" id="ARBA00004245"/>
    </source>
</evidence>
<dbReference type="EMBL" id="JAFCMP010000069">
    <property type="protein sequence ID" value="KAG5188417.1"/>
    <property type="molecule type" value="Genomic_DNA"/>
</dbReference>